<evidence type="ECO:0000313" key="1">
    <source>
        <dbReference type="EMBL" id="KHJ89486.1"/>
    </source>
</evidence>
<gene>
    <name evidence="1" type="ORF">OESDEN_10687</name>
</gene>
<accession>A0A0B1SZY8</accession>
<proteinExistence type="predicted"/>
<sequence>MFINTKKVESEGKFLIYTVEVLPEGCSNSNIVKVGYTYDKLARPRFTHEWPSCFTSDTASKRKLILLKVTRTAHDCRNTLVGKTE</sequence>
<keyword evidence="2" id="KW-1185">Reference proteome</keyword>
<evidence type="ECO:0000313" key="2">
    <source>
        <dbReference type="Proteomes" id="UP000053660"/>
    </source>
</evidence>
<name>A0A0B1SZY8_OESDE</name>
<dbReference type="AlphaFoldDB" id="A0A0B1SZY8"/>
<protein>
    <submittedName>
        <fullName evidence="1">Uncharacterized protein</fullName>
    </submittedName>
</protein>
<dbReference type="Proteomes" id="UP000053660">
    <property type="component" value="Unassembled WGS sequence"/>
</dbReference>
<organism evidence="1 2">
    <name type="scientific">Oesophagostomum dentatum</name>
    <name type="common">Nodular worm</name>
    <dbReference type="NCBI Taxonomy" id="61180"/>
    <lineage>
        <taxon>Eukaryota</taxon>
        <taxon>Metazoa</taxon>
        <taxon>Ecdysozoa</taxon>
        <taxon>Nematoda</taxon>
        <taxon>Chromadorea</taxon>
        <taxon>Rhabditida</taxon>
        <taxon>Rhabditina</taxon>
        <taxon>Rhabditomorpha</taxon>
        <taxon>Strongyloidea</taxon>
        <taxon>Strongylidae</taxon>
        <taxon>Oesophagostomum</taxon>
    </lineage>
</organism>
<dbReference type="EMBL" id="KN554147">
    <property type="protein sequence ID" value="KHJ89486.1"/>
    <property type="molecule type" value="Genomic_DNA"/>
</dbReference>
<reference evidence="1 2" key="1">
    <citation type="submission" date="2014-03" db="EMBL/GenBank/DDBJ databases">
        <title>Draft genome of the hookworm Oesophagostomum dentatum.</title>
        <authorList>
            <person name="Mitreva M."/>
        </authorList>
    </citation>
    <scope>NUCLEOTIDE SEQUENCE [LARGE SCALE GENOMIC DNA]</scope>
    <source>
        <strain evidence="1 2">OD-Hann</strain>
    </source>
</reference>